<dbReference type="AlphaFoldDB" id="A0A382Y8Q4"/>
<dbReference type="PANTHER" id="PTHR31891:SF1">
    <property type="entry name" value="FORMAMIDASE C869.04-RELATED"/>
    <property type="match status" value="1"/>
</dbReference>
<name>A0A382Y8Q4_9ZZZZ</name>
<dbReference type="EMBL" id="UINC01173650">
    <property type="protein sequence ID" value="SVD79359.1"/>
    <property type="molecule type" value="Genomic_DNA"/>
</dbReference>
<dbReference type="PANTHER" id="PTHR31891">
    <property type="entry name" value="FORMAMIDASE C869.04-RELATED"/>
    <property type="match status" value="1"/>
</dbReference>
<evidence type="ECO:0008006" key="3">
    <source>
        <dbReference type="Google" id="ProtNLM"/>
    </source>
</evidence>
<dbReference type="Pfam" id="PF03069">
    <property type="entry name" value="FmdA_AmdA"/>
    <property type="match status" value="1"/>
</dbReference>
<dbReference type="SUPFAM" id="SSF141130">
    <property type="entry name" value="Acetamidase/Formamidase-like"/>
    <property type="match status" value="1"/>
</dbReference>
<evidence type="ECO:0000256" key="1">
    <source>
        <dbReference type="SAM" id="MobiDB-lite"/>
    </source>
</evidence>
<feature type="region of interest" description="Disordered" evidence="1">
    <location>
        <begin position="1"/>
        <end position="63"/>
    </location>
</feature>
<accession>A0A382Y8Q4</accession>
<protein>
    <recommendedName>
        <fullName evidence="3">Acetamidase</fullName>
    </recommendedName>
</protein>
<evidence type="ECO:0000313" key="2">
    <source>
        <dbReference type="EMBL" id="SVD79359.1"/>
    </source>
</evidence>
<feature type="non-terminal residue" evidence="2">
    <location>
        <position position="186"/>
    </location>
</feature>
<dbReference type="GO" id="GO:0016811">
    <property type="term" value="F:hydrolase activity, acting on carbon-nitrogen (but not peptide) bonds, in linear amides"/>
    <property type="evidence" value="ECO:0007669"/>
    <property type="project" value="InterPro"/>
</dbReference>
<feature type="compositionally biased region" description="Polar residues" evidence="1">
    <location>
        <begin position="1"/>
        <end position="10"/>
    </location>
</feature>
<feature type="compositionally biased region" description="Basic and acidic residues" evidence="1">
    <location>
        <begin position="11"/>
        <end position="27"/>
    </location>
</feature>
<reference evidence="2" key="1">
    <citation type="submission" date="2018-05" db="EMBL/GenBank/DDBJ databases">
        <authorList>
            <person name="Lanie J.A."/>
            <person name="Ng W.-L."/>
            <person name="Kazmierczak K.M."/>
            <person name="Andrzejewski T.M."/>
            <person name="Davidsen T.M."/>
            <person name="Wayne K.J."/>
            <person name="Tettelin H."/>
            <person name="Glass J.I."/>
            <person name="Rusch D."/>
            <person name="Podicherti R."/>
            <person name="Tsui H.-C.T."/>
            <person name="Winkler M.E."/>
        </authorList>
    </citation>
    <scope>NUCLEOTIDE SEQUENCE</scope>
</reference>
<sequence length="186" mass="20201">MKSVTINRSQQLKDDPGTGHNRWHPDIEPILEAAPGEEVVLETRDASDGQTGPGVLNPKPGKGIHPLTGPVFVQGAEPGDLLEIEYLDIIPQSYGWTRARPDAGFLRGVIDNPILVNWELRDGWATAPEVPGVFIPAGPFMGTAGLAPSHAQITEWTRRETDLVERGGSAQLPDPSKKMIRISIFT</sequence>
<proteinExistence type="predicted"/>
<gene>
    <name evidence="2" type="ORF">METZ01_LOCUS432213</name>
</gene>
<organism evidence="2">
    <name type="scientific">marine metagenome</name>
    <dbReference type="NCBI Taxonomy" id="408172"/>
    <lineage>
        <taxon>unclassified sequences</taxon>
        <taxon>metagenomes</taxon>
        <taxon>ecological metagenomes</taxon>
    </lineage>
</organism>
<dbReference type="Gene3D" id="2.60.120.580">
    <property type="entry name" value="Acetamidase/Formamidase-like domains"/>
    <property type="match status" value="1"/>
</dbReference>
<dbReference type="InterPro" id="IPR004304">
    <property type="entry name" value="FmdA_AmdA"/>
</dbReference>